<dbReference type="NCBIfam" id="TIGR01120">
    <property type="entry name" value="rpiB"/>
    <property type="match status" value="1"/>
</dbReference>
<dbReference type="EC" id="5.3.1.6" evidence="3"/>
<evidence type="ECO:0000313" key="4">
    <source>
        <dbReference type="Proteomes" id="UP000317716"/>
    </source>
</evidence>
<dbReference type="AlphaFoldDB" id="A0A538T8N3"/>
<accession>A0A538T8N3</accession>
<dbReference type="GO" id="GO:0009052">
    <property type="term" value="P:pentose-phosphate shunt, non-oxidative branch"/>
    <property type="evidence" value="ECO:0007669"/>
    <property type="project" value="TreeGrafter"/>
</dbReference>
<evidence type="ECO:0000313" key="3">
    <source>
        <dbReference type="EMBL" id="TMQ59996.1"/>
    </source>
</evidence>
<name>A0A538T8N3_UNCEI</name>
<dbReference type="NCBIfam" id="TIGR00689">
    <property type="entry name" value="rpiB_lacA_lacB"/>
    <property type="match status" value="1"/>
</dbReference>
<organism evidence="3 4">
    <name type="scientific">Eiseniibacteriota bacterium</name>
    <dbReference type="NCBI Taxonomy" id="2212470"/>
    <lineage>
        <taxon>Bacteria</taxon>
        <taxon>Candidatus Eiseniibacteriota</taxon>
    </lineage>
</organism>
<dbReference type="SUPFAM" id="SSF89623">
    <property type="entry name" value="Ribose/Galactose isomerase RpiB/AlsB"/>
    <property type="match status" value="1"/>
</dbReference>
<feature type="non-terminal residue" evidence="3">
    <location>
        <position position="1"/>
    </location>
</feature>
<keyword evidence="2 3" id="KW-0413">Isomerase</keyword>
<gene>
    <name evidence="3" type="primary">rpiB</name>
    <name evidence="3" type="ORF">E6K72_01155</name>
</gene>
<dbReference type="GO" id="GO:0004751">
    <property type="term" value="F:ribose-5-phosphate isomerase activity"/>
    <property type="evidence" value="ECO:0007669"/>
    <property type="project" value="UniProtKB-EC"/>
</dbReference>
<evidence type="ECO:0000256" key="2">
    <source>
        <dbReference type="ARBA" id="ARBA00023235"/>
    </source>
</evidence>
<dbReference type="Proteomes" id="UP000317716">
    <property type="component" value="Unassembled WGS sequence"/>
</dbReference>
<dbReference type="PANTHER" id="PTHR30345">
    <property type="entry name" value="RIBOSE-5-PHOSPHATE ISOMERASE B"/>
    <property type="match status" value="1"/>
</dbReference>
<dbReference type="GO" id="GO:0019316">
    <property type="term" value="P:D-allose catabolic process"/>
    <property type="evidence" value="ECO:0007669"/>
    <property type="project" value="TreeGrafter"/>
</dbReference>
<dbReference type="PIRSF" id="PIRSF005384">
    <property type="entry name" value="RpiB_LacA_B"/>
    <property type="match status" value="1"/>
</dbReference>
<proteinExistence type="inferred from homology"/>
<dbReference type="Gene3D" id="3.40.1400.10">
    <property type="entry name" value="Sugar-phosphate isomerase, RpiB/LacA/LacB"/>
    <property type="match status" value="1"/>
</dbReference>
<dbReference type="EMBL" id="VBOS01000032">
    <property type="protein sequence ID" value="TMQ59996.1"/>
    <property type="molecule type" value="Genomic_DNA"/>
</dbReference>
<reference evidence="3 4" key="1">
    <citation type="journal article" date="2019" name="Nat. Microbiol.">
        <title>Mediterranean grassland soil C-N compound turnover is dependent on rainfall and depth, and is mediated by genomically divergent microorganisms.</title>
        <authorList>
            <person name="Diamond S."/>
            <person name="Andeer P.F."/>
            <person name="Li Z."/>
            <person name="Crits-Christoph A."/>
            <person name="Burstein D."/>
            <person name="Anantharaman K."/>
            <person name="Lane K.R."/>
            <person name="Thomas B.C."/>
            <person name="Pan C."/>
            <person name="Northen T.R."/>
            <person name="Banfield J.F."/>
        </authorList>
    </citation>
    <scope>NUCLEOTIDE SEQUENCE [LARGE SCALE GENOMIC DNA]</scope>
    <source>
        <strain evidence="3">WS_2</strain>
    </source>
</reference>
<dbReference type="InterPro" id="IPR036569">
    <property type="entry name" value="RpiB_LacA_LacB_sf"/>
</dbReference>
<comment type="caution">
    <text evidence="3">The sequence shown here is derived from an EMBL/GenBank/DDBJ whole genome shotgun (WGS) entry which is preliminary data.</text>
</comment>
<dbReference type="PANTHER" id="PTHR30345:SF0">
    <property type="entry name" value="DNA DAMAGE-REPAIR_TOLERATION PROTEIN DRT102"/>
    <property type="match status" value="1"/>
</dbReference>
<evidence type="ECO:0000256" key="1">
    <source>
        <dbReference type="ARBA" id="ARBA00008754"/>
    </source>
</evidence>
<dbReference type="InterPro" id="IPR003500">
    <property type="entry name" value="RpiB_LacA_LacB"/>
</dbReference>
<sequence>GSDHAGFTLKERLKRELTALGHTVVDVGTSSATESVDYPDFAIPVAEQVARGDVERGVVLCATGIGASIAGNKVNGVRAAVVTSDETARLTRQDNDSNVLAVGGRTTANPEDAARWLRIWLETPFAGGRHERRVRKIEDYESHHSLKG</sequence>
<protein>
    <submittedName>
        <fullName evidence="3">Ribose 5-phosphate isomerase B</fullName>
        <ecNumber evidence="3">5.3.1.6</ecNumber>
    </submittedName>
</protein>
<dbReference type="NCBIfam" id="NF004051">
    <property type="entry name" value="PRK05571.1"/>
    <property type="match status" value="1"/>
</dbReference>
<comment type="similarity">
    <text evidence="1">Belongs to the LacAB/RpiB family.</text>
</comment>
<dbReference type="Pfam" id="PF02502">
    <property type="entry name" value="LacAB_rpiB"/>
    <property type="match status" value="1"/>
</dbReference>
<dbReference type="InterPro" id="IPR004785">
    <property type="entry name" value="RpiB"/>
</dbReference>